<proteinExistence type="predicted"/>
<evidence type="ECO:0000313" key="2">
    <source>
        <dbReference type="EMBL" id="MBW0464047.1"/>
    </source>
</evidence>
<sequence length="120" mass="13970">MEGDELYASSPLFHKEKFTGCHHPYASKPRTPQTSSSREKIMDDEEENMSTNHRKQMMNQGGTISQRMRRALSQKVSSPTLKCPFPRVCLSNPRSESKEIRLPKLTMWQNAQARRRNKDF</sequence>
<evidence type="ECO:0000313" key="3">
    <source>
        <dbReference type="Proteomes" id="UP000765509"/>
    </source>
</evidence>
<reference evidence="2" key="1">
    <citation type="submission" date="2021-03" db="EMBL/GenBank/DDBJ databases">
        <title>Draft genome sequence of rust myrtle Austropuccinia psidii MF-1, a brazilian biotype.</title>
        <authorList>
            <person name="Quecine M.C."/>
            <person name="Pachon D.M.R."/>
            <person name="Bonatelli M.L."/>
            <person name="Correr F.H."/>
            <person name="Franceschini L.M."/>
            <person name="Leite T.F."/>
            <person name="Margarido G.R.A."/>
            <person name="Almeida C.A."/>
            <person name="Ferrarezi J.A."/>
            <person name="Labate C.A."/>
        </authorList>
    </citation>
    <scope>NUCLEOTIDE SEQUENCE</scope>
    <source>
        <strain evidence="2">MF-1</strain>
    </source>
</reference>
<keyword evidence="3" id="KW-1185">Reference proteome</keyword>
<dbReference type="Proteomes" id="UP000765509">
    <property type="component" value="Unassembled WGS sequence"/>
</dbReference>
<comment type="caution">
    <text evidence="2">The sequence shown here is derived from an EMBL/GenBank/DDBJ whole genome shotgun (WGS) entry which is preliminary data.</text>
</comment>
<evidence type="ECO:0000256" key="1">
    <source>
        <dbReference type="SAM" id="MobiDB-lite"/>
    </source>
</evidence>
<feature type="region of interest" description="Disordered" evidence="1">
    <location>
        <begin position="18"/>
        <end position="61"/>
    </location>
</feature>
<gene>
    <name evidence="2" type="ORF">O181_003762</name>
</gene>
<dbReference type="AlphaFoldDB" id="A0A9Q3BEY9"/>
<organism evidence="2 3">
    <name type="scientific">Austropuccinia psidii MF-1</name>
    <dbReference type="NCBI Taxonomy" id="1389203"/>
    <lineage>
        <taxon>Eukaryota</taxon>
        <taxon>Fungi</taxon>
        <taxon>Dikarya</taxon>
        <taxon>Basidiomycota</taxon>
        <taxon>Pucciniomycotina</taxon>
        <taxon>Pucciniomycetes</taxon>
        <taxon>Pucciniales</taxon>
        <taxon>Sphaerophragmiaceae</taxon>
        <taxon>Austropuccinia</taxon>
    </lineage>
</organism>
<protein>
    <submittedName>
        <fullName evidence="2">Uncharacterized protein</fullName>
    </submittedName>
</protein>
<accession>A0A9Q3BEY9</accession>
<dbReference type="EMBL" id="AVOT02000688">
    <property type="protein sequence ID" value="MBW0464047.1"/>
    <property type="molecule type" value="Genomic_DNA"/>
</dbReference>
<name>A0A9Q3BEY9_9BASI</name>